<dbReference type="Gene3D" id="1.10.30.50">
    <property type="match status" value="1"/>
</dbReference>
<protein>
    <submittedName>
        <fullName evidence="1">Putative ATPase</fullName>
    </submittedName>
</protein>
<evidence type="ECO:0000313" key="2">
    <source>
        <dbReference type="Proteomes" id="UP000530928"/>
    </source>
</evidence>
<dbReference type="Proteomes" id="UP000530928">
    <property type="component" value="Unassembled WGS sequence"/>
</dbReference>
<sequence length="200" mass="22101">MLESAGHCAICGLPPTADDPLTAGHIVDRQLGGSNDVSNYQPEHLSCGSAKRALGTHIVLVTGPPCAGKTTYAEHHARPGDLVLDLDAIARQQGSTRYWHHDRATLARAEQVMRREIMRLAARRSGRAWIIRCVPDGGSRTGLARLVRADQVVVLLPRGSTLVRRARQRPDTVTTIHAINEWLERYTEGPLDEVIKAWRR</sequence>
<dbReference type="EMBL" id="JACDUR010000011">
    <property type="protein sequence ID" value="MBA2897382.1"/>
    <property type="molecule type" value="Genomic_DNA"/>
</dbReference>
<proteinExistence type="predicted"/>
<comment type="caution">
    <text evidence="1">The sequence shown here is derived from an EMBL/GenBank/DDBJ whole genome shotgun (WGS) entry which is preliminary data.</text>
</comment>
<evidence type="ECO:0000313" key="1">
    <source>
        <dbReference type="EMBL" id="MBA2897382.1"/>
    </source>
</evidence>
<dbReference type="Pfam" id="PF13671">
    <property type="entry name" value="AAA_33"/>
    <property type="match status" value="1"/>
</dbReference>
<accession>A0A7W0HVT0</accession>
<dbReference type="Gene3D" id="3.40.50.300">
    <property type="entry name" value="P-loop containing nucleotide triphosphate hydrolases"/>
    <property type="match status" value="1"/>
</dbReference>
<dbReference type="SUPFAM" id="SSF52540">
    <property type="entry name" value="P-loop containing nucleoside triphosphate hydrolases"/>
    <property type="match status" value="1"/>
</dbReference>
<dbReference type="RefSeq" id="WP_181616090.1">
    <property type="nucleotide sequence ID" value="NZ_BAABAM010000013.1"/>
</dbReference>
<dbReference type="InterPro" id="IPR027417">
    <property type="entry name" value="P-loop_NTPase"/>
</dbReference>
<gene>
    <name evidence="1" type="ORF">HNR30_008780</name>
</gene>
<keyword evidence="2" id="KW-1185">Reference proteome</keyword>
<organism evidence="1 2">
    <name type="scientific">Nonomuraea soli</name>
    <dbReference type="NCBI Taxonomy" id="1032476"/>
    <lineage>
        <taxon>Bacteria</taxon>
        <taxon>Bacillati</taxon>
        <taxon>Actinomycetota</taxon>
        <taxon>Actinomycetes</taxon>
        <taxon>Streptosporangiales</taxon>
        <taxon>Streptosporangiaceae</taxon>
        <taxon>Nonomuraea</taxon>
    </lineage>
</organism>
<name>A0A7W0HVT0_9ACTN</name>
<dbReference type="AlphaFoldDB" id="A0A7W0HVT0"/>
<reference evidence="1 2" key="1">
    <citation type="submission" date="2020-07" db="EMBL/GenBank/DDBJ databases">
        <title>Genomic Encyclopedia of Type Strains, Phase IV (KMG-IV): sequencing the most valuable type-strain genomes for metagenomic binning, comparative biology and taxonomic classification.</title>
        <authorList>
            <person name="Goeker M."/>
        </authorList>
    </citation>
    <scope>NUCLEOTIDE SEQUENCE [LARGE SCALE GENOMIC DNA]</scope>
    <source>
        <strain evidence="1 2">DSM 45533</strain>
    </source>
</reference>